<reference evidence="2" key="1">
    <citation type="submission" date="2016-10" db="EMBL/GenBank/DDBJ databases">
        <authorList>
            <person name="Varghese N."/>
        </authorList>
    </citation>
    <scope>NUCLEOTIDE SEQUENCE [LARGE SCALE GENOMIC DNA]</scope>
    <source>
        <strain evidence="2">92MFCol6.1</strain>
    </source>
</reference>
<gene>
    <name evidence="1" type="ORF">SAMN04488690_1659</name>
</gene>
<evidence type="ECO:0000313" key="1">
    <source>
        <dbReference type="EMBL" id="SLM23952.1"/>
    </source>
</evidence>
<organism evidence="1 2">
    <name type="scientific">Stenotrophomonas indicatrix</name>
    <dbReference type="NCBI Taxonomy" id="2045451"/>
    <lineage>
        <taxon>Bacteria</taxon>
        <taxon>Pseudomonadati</taxon>
        <taxon>Pseudomonadota</taxon>
        <taxon>Gammaproteobacteria</taxon>
        <taxon>Lysobacterales</taxon>
        <taxon>Lysobacteraceae</taxon>
        <taxon>Stenotrophomonas</taxon>
    </lineage>
</organism>
<dbReference type="Proteomes" id="UP000191133">
    <property type="component" value="Unassembled WGS sequence"/>
</dbReference>
<evidence type="ECO:0000313" key="2">
    <source>
        <dbReference type="Proteomes" id="UP000191133"/>
    </source>
</evidence>
<accession>A0A1W1GX82</accession>
<dbReference type="EMBL" id="FWEU01000002">
    <property type="protein sequence ID" value="SLM23952.1"/>
    <property type="molecule type" value="Genomic_DNA"/>
</dbReference>
<name>A0A1W1GX82_9GAMM</name>
<protein>
    <recommendedName>
        <fullName evidence="3">Restriction endonuclease</fullName>
    </recommendedName>
</protein>
<dbReference type="RefSeq" id="WP_139784931.1">
    <property type="nucleotide sequence ID" value="NZ_FWEU01000002.1"/>
</dbReference>
<sequence length="230" mass="25220">MSEATVAQLRQLAAQCPVKKLSLVALMWDLDPPAYEEWVSMVEQALLIQIDKISEKRNYLSDFGEDALTTVLQIGLDSLHLRCSAAVVNGNVDLLIEHRGYKWLGEAKIATGSTVIYHGYNQLTTRYATGQPNQTAGGMLLYCKDDTADGILAGWRAALEIQRPDAEIVDGPVPLSFRSVDCRNGAGQKFSIIHLAVSLHHSPQEDTDLLSKDAQNAYRRVKAAVKAGRA</sequence>
<proteinExistence type="predicted"/>
<dbReference type="AlphaFoldDB" id="A0A1W1GX82"/>
<evidence type="ECO:0008006" key="3">
    <source>
        <dbReference type="Google" id="ProtNLM"/>
    </source>
</evidence>